<accession>A0A8C5PQK3</accession>
<dbReference type="Gene3D" id="3.30.65.10">
    <property type="entry name" value="Bacterial Topoisomerase I, domain 1"/>
    <property type="match status" value="1"/>
</dbReference>
<feature type="region of interest" description="Disordered" evidence="13">
    <location>
        <begin position="929"/>
        <end position="966"/>
    </location>
</feature>
<dbReference type="CDD" id="cd03362">
    <property type="entry name" value="TOPRIM_TopoIA_TopoIII"/>
    <property type="match status" value="1"/>
</dbReference>
<dbReference type="InterPro" id="IPR013497">
    <property type="entry name" value="Topo_IA_cen"/>
</dbReference>
<reference evidence="17" key="2">
    <citation type="submission" date="2025-09" db="UniProtKB">
        <authorList>
            <consortium name="Ensembl"/>
        </authorList>
    </citation>
    <scope>IDENTIFICATION</scope>
</reference>
<keyword evidence="5" id="KW-0677">Repeat</keyword>
<dbReference type="Gene3D" id="1.10.290.10">
    <property type="entry name" value="Topoisomerase I, domain 4"/>
    <property type="match status" value="1"/>
</dbReference>
<evidence type="ECO:0000259" key="16">
    <source>
        <dbReference type="PROSITE" id="PS52039"/>
    </source>
</evidence>
<evidence type="ECO:0000256" key="4">
    <source>
        <dbReference type="ARBA" id="ARBA00022723"/>
    </source>
</evidence>
<dbReference type="Ensembl" id="ENSLLET00000027207.1">
    <property type="protein sequence ID" value="ENSLLEP00000026204.1"/>
    <property type="gene ID" value="ENSLLEG00000016492.1"/>
</dbReference>
<feature type="domain" description="Toprim" evidence="14">
    <location>
        <begin position="40"/>
        <end position="184"/>
    </location>
</feature>
<evidence type="ECO:0000259" key="14">
    <source>
        <dbReference type="PROSITE" id="PS50880"/>
    </source>
</evidence>
<dbReference type="Pfam" id="PF01396">
    <property type="entry name" value="Zn_ribbon_Top1"/>
    <property type="match status" value="1"/>
</dbReference>
<dbReference type="CDD" id="cd00186">
    <property type="entry name" value="TOP1Ac"/>
    <property type="match status" value="1"/>
</dbReference>
<evidence type="ECO:0000256" key="12">
    <source>
        <dbReference type="RuleBase" id="RU362092"/>
    </source>
</evidence>
<dbReference type="InterPro" id="IPR013824">
    <property type="entry name" value="Topo_IA_cen_sub1"/>
</dbReference>
<feature type="compositionally biased region" description="Polar residues" evidence="13">
    <location>
        <begin position="838"/>
        <end position="850"/>
    </location>
</feature>
<keyword evidence="6 11" id="KW-0863">Zinc-finger</keyword>
<dbReference type="Gene3D" id="3.40.50.140">
    <property type="match status" value="1"/>
</dbReference>
<dbReference type="EC" id="5.6.2.1" evidence="3 12"/>
<dbReference type="GeneTree" id="ENSGT00940000156701"/>
<dbReference type="GO" id="GO:0003917">
    <property type="term" value="F:DNA topoisomerase type I (single strand cut, ATP-independent) activity"/>
    <property type="evidence" value="ECO:0007669"/>
    <property type="project" value="UniProtKB-EC"/>
</dbReference>
<dbReference type="FunFam" id="3.30.65.10:FF:000007">
    <property type="entry name" value="DNA topoisomerase"/>
    <property type="match status" value="1"/>
</dbReference>
<dbReference type="Pfam" id="PF01131">
    <property type="entry name" value="Topoisom_bac"/>
    <property type="match status" value="2"/>
</dbReference>
<dbReference type="SUPFAM" id="SSF56712">
    <property type="entry name" value="Prokaryotic type I DNA topoisomerase"/>
    <property type="match status" value="1"/>
</dbReference>
<keyword evidence="8 12" id="KW-0799">Topoisomerase</keyword>
<comment type="catalytic activity">
    <reaction evidence="1 12">
        <text>ATP-independent breakage of single-stranded DNA, followed by passage and rejoining.</text>
        <dbReference type="EC" id="5.6.2.1"/>
    </reaction>
</comment>
<dbReference type="GO" id="GO:0031422">
    <property type="term" value="C:RecQ family helicase-topoisomerase III complex"/>
    <property type="evidence" value="ECO:0007669"/>
    <property type="project" value="TreeGrafter"/>
</dbReference>
<evidence type="ECO:0000256" key="1">
    <source>
        <dbReference type="ARBA" id="ARBA00000213"/>
    </source>
</evidence>
<comment type="function">
    <text evidence="12">Introduces a single-strand break via transesterification at a target site in duplex DNA. Releases the supercoiling and torsional tension of DNA introduced during the DNA replication and transcription by transiently cleaving and rejoining one strand of the DNA duplex. The scissile phosphodiester is attacked by the catalytic tyrosine of the enzyme, resulting in the formation of a DNA-(5'-phosphotyrosyl)-enzyme intermediate and the expulsion of a 3'-OH DNA strand.</text>
</comment>
<dbReference type="PANTHER" id="PTHR11390:SF21">
    <property type="entry name" value="DNA TOPOISOMERASE 3-ALPHA"/>
    <property type="match status" value="1"/>
</dbReference>
<name>A0A8C5PQK3_9ANUR</name>
<feature type="region of interest" description="Disordered" evidence="13">
    <location>
        <begin position="1013"/>
        <end position="1079"/>
    </location>
</feature>
<dbReference type="OrthoDB" id="430051at2759"/>
<evidence type="ECO:0000313" key="18">
    <source>
        <dbReference type="Proteomes" id="UP000694569"/>
    </source>
</evidence>
<evidence type="ECO:0000256" key="5">
    <source>
        <dbReference type="ARBA" id="ARBA00022737"/>
    </source>
</evidence>
<dbReference type="FunFam" id="1.10.460.10:FF:000020">
    <property type="entry name" value="DNA topoisomerase 3-alpha"/>
    <property type="match status" value="1"/>
</dbReference>
<evidence type="ECO:0000313" key="17">
    <source>
        <dbReference type="Ensembl" id="ENSLLEP00000026204.1"/>
    </source>
</evidence>
<dbReference type="PROSITE" id="PS52039">
    <property type="entry name" value="TOPO_IA_2"/>
    <property type="match status" value="1"/>
</dbReference>
<dbReference type="FunFam" id="1.10.290.10:FF:000001">
    <property type="entry name" value="DNA topoisomerase"/>
    <property type="match status" value="1"/>
</dbReference>
<evidence type="ECO:0000256" key="6">
    <source>
        <dbReference type="ARBA" id="ARBA00022771"/>
    </source>
</evidence>
<dbReference type="FunFam" id="3.40.50.140:FF:000003">
    <property type="entry name" value="DNA topoisomerase"/>
    <property type="match status" value="1"/>
</dbReference>
<sequence>MIFQARLLAFTKPRFAARSLLRFCSQEPIAMAAFRGSLQKVLCVAEKNDAAKGIADIMSNSRMRRREGLSKFNKIYEYEYHLFGKDVTVAMTSVSGHLLGMDFQSHLKKWHSCNPVSLFDAEVEKYCPTDYTNIKRTLEKEVRQCQALIIWTDCDREGENIGFEIIHVCKAVKPGLQVFRARFSEITPRSIRTACENLVQPDQNVSDAVDVRMELDLRIGAAFTRFQTLRLQKIFPSVLANQLISYGSCQFPTLGFVVERFKAIQAFIPETFYKIKVTHEHEDGIVDFSWKRNRLFNHTACLVLYQICMEVRDASRRALYRSMFSSACWGDSETWGLGGCCGVGGVLWDVGGVAEALPFSLCGLPGCRRVKVLLGFAGPVATVVEVGSKPKSKWRPVALDTVEMEKLASRKLKIGAKETMKIAEKLYTQGYISYPRTETNIFPKDLNLTPLVEQQTQDPNWGNFAQQILERGGPTPRNGSKSDQAHPPIHPTKYASNLQGNEQRIYEFIVRHFLACCSQDAQGQETTVEIVIAAERFVAHGLMIIARNYLDVYPYDKWNTKIIPVYEIGSQFQPSTVEMVDGETSPPQLLTEADLIALMEKHGIGTDATHADHIETIKSRMYVGLTPEQRFLPGELGMGLVEGYDSMGFEMSKPDLRAELEADLKLISEGRKDKFSVLRQQVQKYKQVFIDAVEKANKLDEALSQYFGQAAEPVQQQEIYAETPLPVRKCPQCSRDMVLKTKRDGGFYISCVGYPSCKSAVWFPSSVLEVSRDDSVCTDCRPPPIHRLKMKFKRGSLPPLMPLEMVGCIGGCDENLREILDLKYLHGGTGAAAPRDANNIQANHSSNHTANRGRPGQQQPPAKKRPGPAKPAVPRGPLPNTENNEVVCNCGVRAVQLTVRKEGPNQGRLFYKCDGGACNFFLWADQDGGDSGSAPAAAHPATPRTSDAFNNRWAQPDSFRTAGGGGDNGQEAMCNCNQATITRTVQKDGANKGRQFHTCAKPREQQCGFFQWADENAPPGSSSNFSSPFGVGSNARGPGSKTKRSDYGSSDRGPTAKKPRTCGICHQPGHNRTSCPQNR</sequence>
<feature type="region of interest" description="Disordered" evidence="13">
    <location>
        <begin position="835"/>
        <end position="881"/>
    </location>
</feature>
<keyword evidence="7" id="KW-0862">Zinc</keyword>
<dbReference type="PROSITE" id="PS00396">
    <property type="entry name" value="TOPO_IA_1"/>
    <property type="match status" value="1"/>
</dbReference>
<organism evidence="17 18">
    <name type="scientific">Leptobrachium leishanense</name>
    <name type="common">Leishan spiny toad</name>
    <dbReference type="NCBI Taxonomy" id="445787"/>
    <lineage>
        <taxon>Eukaryota</taxon>
        <taxon>Metazoa</taxon>
        <taxon>Chordata</taxon>
        <taxon>Craniata</taxon>
        <taxon>Vertebrata</taxon>
        <taxon>Euteleostomi</taxon>
        <taxon>Amphibia</taxon>
        <taxon>Batrachia</taxon>
        <taxon>Anura</taxon>
        <taxon>Pelobatoidea</taxon>
        <taxon>Megophryidae</taxon>
        <taxon>Leptobrachium</taxon>
    </lineage>
</organism>
<dbReference type="PROSITE" id="PS50880">
    <property type="entry name" value="TOPRIM"/>
    <property type="match status" value="1"/>
</dbReference>
<dbReference type="InterPro" id="IPR006171">
    <property type="entry name" value="TOPRIM_dom"/>
</dbReference>
<dbReference type="GO" id="GO:0006281">
    <property type="term" value="P:DNA repair"/>
    <property type="evidence" value="ECO:0007669"/>
    <property type="project" value="TreeGrafter"/>
</dbReference>
<dbReference type="GO" id="GO:0008270">
    <property type="term" value="F:zinc ion binding"/>
    <property type="evidence" value="ECO:0007669"/>
    <property type="project" value="UniProtKB-KW"/>
</dbReference>
<keyword evidence="10 12" id="KW-0413">Isomerase</keyword>
<dbReference type="SMART" id="SM00436">
    <property type="entry name" value="TOP1Bc"/>
    <property type="match status" value="1"/>
</dbReference>
<dbReference type="InterPro" id="IPR034144">
    <property type="entry name" value="TOPRIM_TopoIII"/>
</dbReference>
<dbReference type="Proteomes" id="UP000694569">
    <property type="component" value="Unplaced"/>
</dbReference>
<dbReference type="PRINTS" id="PR00417">
    <property type="entry name" value="PRTPISMRASEI"/>
</dbReference>
<evidence type="ECO:0000259" key="15">
    <source>
        <dbReference type="PROSITE" id="PS51999"/>
    </source>
</evidence>
<feature type="compositionally biased region" description="Polar residues" evidence="13">
    <location>
        <begin position="1070"/>
        <end position="1079"/>
    </location>
</feature>
<dbReference type="GO" id="GO:0006265">
    <property type="term" value="P:DNA topological change"/>
    <property type="evidence" value="ECO:0007669"/>
    <property type="project" value="InterPro"/>
</dbReference>
<dbReference type="InterPro" id="IPR023406">
    <property type="entry name" value="Topo_IA_AS"/>
</dbReference>
<dbReference type="InterPro" id="IPR023405">
    <property type="entry name" value="Topo_IA_core_domain"/>
</dbReference>
<evidence type="ECO:0000256" key="9">
    <source>
        <dbReference type="ARBA" id="ARBA00023125"/>
    </source>
</evidence>
<feature type="domain" description="GRF-type" evidence="15">
    <location>
        <begin position="974"/>
        <end position="1016"/>
    </location>
</feature>
<dbReference type="GO" id="GO:0003677">
    <property type="term" value="F:DNA binding"/>
    <property type="evidence" value="ECO:0007669"/>
    <property type="project" value="UniProtKB-KW"/>
</dbReference>
<dbReference type="InterPro" id="IPR010666">
    <property type="entry name" value="Znf_GRF"/>
</dbReference>
<feature type="compositionally biased region" description="Low complexity" evidence="13">
    <location>
        <begin position="1018"/>
        <end position="1034"/>
    </location>
</feature>
<dbReference type="Pfam" id="PF01751">
    <property type="entry name" value="Toprim"/>
    <property type="match status" value="1"/>
</dbReference>
<feature type="compositionally biased region" description="Low complexity" evidence="13">
    <location>
        <begin position="932"/>
        <end position="946"/>
    </location>
</feature>
<keyword evidence="9 12" id="KW-0238">DNA-binding</keyword>
<protein>
    <recommendedName>
        <fullName evidence="3 12">DNA topoisomerase</fullName>
        <ecNumber evidence="3 12">5.6.2.1</ecNumber>
    </recommendedName>
</protein>
<dbReference type="InterPro" id="IPR003601">
    <property type="entry name" value="Topo_IA_2"/>
</dbReference>
<evidence type="ECO:0000256" key="10">
    <source>
        <dbReference type="ARBA" id="ARBA00023235"/>
    </source>
</evidence>
<dbReference type="GO" id="GO:0006310">
    <property type="term" value="P:DNA recombination"/>
    <property type="evidence" value="ECO:0007669"/>
    <property type="project" value="TreeGrafter"/>
</dbReference>
<dbReference type="PROSITE" id="PS51999">
    <property type="entry name" value="ZF_GRF"/>
    <property type="match status" value="2"/>
</dbReference>
<evidence type="ECO:0000256" key="13">
    <source>
        <dbReference type="SAM" id="MobiDB-lite"/>
    </source>
</evidence>
<evidence type="ECO:0000256" key="8">
    <source>
        <dbReference type="ARBA" id="ARBA00023029"/>
    </source>
</evidence>
<dbReference type="SUPFAM" id="SSF57783">
    <property type="entry name" value="Zinc beta-ribbon"/>
    <property type="match status" value="1"/>
</dbReference>
<proteinExistence type="inferred from homology"/>
<evidence type="ECO:0000256" key="2">
    <source>
        <dbReference type="ARBA" id="ARBA00009446"/>
    </source>
</evidence>
<dbReference type="PANTHER" id="PTHR11390">
    <property type="entry name" value="PROKARYOTIC DNA TOPOISOMERASE"/>
    <property type="match status" value="1"/>
</dbReference>
<dbReference type="Pfam" id="PF06839">
    <property type="entry name" value="Zn_ribbon_GRF"/>
    <property type="match status" value="2"/>
</dbReference>
<dbReference type="InterPro" id="IPR013826">
    <property type="entry name" value="Topo_IA_cen_sub3"/>
</dbReference>
<feature type="domain" description="GRF-type" evidence="15">
    <location>
        <begin position="888"/>
        <end position="927"/>
    </location>
</feature>
<dbReference type="SMART" id="SM00493">
    <property type="entry name" value="TOPRIM"/>
    <property type="match status" value="1"/>
</dbReference>
<feature type="domain" description="Topo IA-type catalytic" evidence="16">
    <location>
        <begin position="202"/>
        <end position="689"/>
    </location>
</feature>
<gene>
    <name evidence="17" type="primary">TOP3A</name>
</gene>
<evidence type="ECO:0000256" key="7">
    <source>
        <dbReference type="ARBA" id="ARBA00022833"/>
    </source>
</evidence>
<dbReference type="GO" id="GO:0005634">
    <property type="term" value="C:nucleus"/>
    <property type="evidence" value="ECO:0007669"/>
    <property type="project" value="TreeGrafter"/>
</dbReference>
<evidence type="ECO:0000256" key="3">
    <source>
        <dbReference type="ARBA" id="ARBA00012891"/>
    </source>
</evidence>
<keyword evidence="4" id="KW-0479">Metal-binding</keyword>
<keyword evidence="18" id="KW-1185">Reference proteome</keyword>
<dbReference type="InterPro" id="IPR003602">
    <property type="entry name" value="Topo_IA_DNA-bd_dom"/>
</dbReference>
<comment type="similarity">
    <text evidence="2 12">Belongs to the type IA topoisomerase family.</text>
</comment>
<feature type="region of interest" description="Disordered" evidence="13">
    <location>
        <begin position="470"/>
        <end position="490"/>
    </location>
</feature>
<dbReference type="InterPro" id="IPR013498">
    <property type="entry name" value="Topo_IA_Znf"/>
</dbReference>
<reference evidence="17" key="1">
    <citation type="submission" date="2025-08" db="UniProtKB">
        <authorList>
            <consortium name="Ensembl"/>
        </authorList>
    </citation>
    <scope>IDENTIFICATION</scope>
</reference>
<dbReference type="InterPro" id="IPR000380">
    <property type="entry name" value="Topo_IA"/>
</dbReference>
<evidence type="ECO:0000256" key="11">
    <source>
        <dbReference type="PROSITE-ProRule" id="PRU01343"/>
    </source>
</evidence>
<feature type="compositionally biased region" description="Pro residues" evidence="13">
    <location>
        <begin position="868"/>
        <end position="877"/>
    </location>
</feature>
<dbReference type="Gene3D" id="1.10.460.10">
    <property type="entry name" value="Topoisomerase I, domain 2"/>
    <property type="match status" value="2"/>
</dbReference>
<dbReference type="AlphaFoldDB" id="A0A8C5PQK3"/>
<dbReference type="SMART" id="SM00437">
    <property type="entry name" value="TOP1Ac"/>
    <property type="match status" value="1"/>
</dbReference>